<proteinExistence type="predicted"/>
<organism evidence="2 3">
    <name type="scientific">Saguinus oedipus</name>
    <name type="common">Cotton-top tamarin</name>
    <name type="synonym">Oedipomidas oedipus</name>
    <dbReference type="NCBI Taxonomy" id="9490"/>
    <lineage>
        <taxon>Eukaryota</taxon>
        <taxon>Metazoa</taxon>
        <taxon>Chordata</taxon>
        <taxon>Craniata</taxon>
        <taxon>Vertebrata</taxon>
        <taxon>Euteleostomi</taxon>
        <taxon>Mammalia</taxon>
        <taxon>Eutheria</taxon>
        <taxon>Euarchontoglires</taxon>
        <taxon>Primates</taxon>
        <taxon>Haplorrhini</taxon>
        <taxon>Platyrrhini</taxon>
        <taxon>Cebidae</taxon>
        <taxon>Callitrichinae</taxon>
        <taxon>Saguinus</taxon>
    </lineage>
</organism>
<protein>
    <recommendedName>
        <fullName evidence="4">Basic proline-rich protein-like</fullName>
    </recommendedName>
</protein>
<dbReference type="Proteomes" id="UP001266305">
    <property type="component" value="Unassembled WGS sequence"/>
</dbReference>
<dbReference type="EMBL" id="JASSZA010000007">
    <property type="protein sequence ID" value="KAK2105669.1"/>
    <property type="molecule type" value="Genomic_DNA"/>
</dbReference>
<evidence type="ECO:0000256" key="1">
    <source>
        <dbReference type="SAM" id="MobiDB-lite"/>
    </source>
</evidence>
<feature type="compositionally biased region" description="Pro residues" evidence="1">
    <location>
        <begin position="116"/>
        <end position="135"/>
    </location>
</feature>
<keyword evidence="3" id="KW-1185">Reference proteome</keyword>
<evidence type="ECO:0008006" key="4">
    <source>
        <dbReference type="Google" id="ProtNLM"/>
    </source>
</evidence>
<feature type="region of interest" description="Disordered" evidence="1">
    <location>
        <begin position="1"/>
        <end position="165"/>
    </location>
</feature>
<evidence type="ECO:0000313" key="2">
    <source>
        <dbReference type="EMBL" id="KAK2105669.1"/>
    </source>
</evidence>
<gene>
    <name evidence="2" type="ORF">P7K49_015183</name>
</gene>
<comment type="caution">
    <text evidence="2">The sequence shown here is derived from an EMBL/GenBank/DDBJ whole genome shotgun (WGS) entry which is preliminary data.</text>
</comment>
<reference evidence="2 3" key="1">
    <citation type="submission" date="2023-05" db="EMBL/GenBank/DDBJ databases">
        <title>B98-5 Cell Line De Novo Hybrid Assembly: An Optical Mapping Approach.</title>
        <authorList>
            <person name="Kananen K."/>
            <person name="Auerbach J.A."/>
            <person name="Kautto E."/>
            <person name="Blachly J.S."/>
        </authorList>
    </citation>
    <scope>NUCLEOTIDE SEQUENCE [LARGE SCALE GENOMIC DNA]</scope>
    <source>
        <strain evidence="2">B95-8</strain>
        <tissue evidence="2">Cell line</tissue>
    </source>
</reference>
<sequence>MGQKAAGASLRRKHFGCGGRGVGRPAPLCAPRPTCSVRRVHPLAPDPPLAQCPPLSPRPRPPPGAGRAGGVVRARVTARFSRGASTGAVSPRTAQRGPPEPADDAVGAPAQAGPLTAPPAPATPPPSPPPPPPPSRRQWTREPPRRSTVGAAPAAPPPPGLRGWTRGGAAALVRVGALPSREAELPGLRPGGEARSRQRGQRCGRGTAGGTGRAVLSSPGGPRRRVRDLGAVPRQTFLPGAPKRLPWGPDHAESDPGRAQAGRPIPADGAVGHQVWVQQVLRGLAAWVPHAPLSGLHVRIWGNRPLPN</sequence>
<evidence type="ECO:0000313" key="3">
    <source>
        <dbReference type="Proteomes" id="UP001266305"/>
    </source>
</evidence>
<feature type="compositionally biased region" description="Pro residues" evidence="1">
    <location>
        <begin position="44"/>
        <end position="64"/>
    </location>
</feature>
<name>A0ABQ9V9R4_SAGOE</name>
<accession>A0ABQ9V9R4</accession>
<feature type="region of interest" description="Disordered" evidence="1">
    <location>
        <begin position="183"/>
        <end position="262"/>
    </location>
</feature>